<evidence type="ECO:0000256" key="5">
    <source>
        <dbReference type="SAM" id="MobiDB-lite"/>
    </source>
</evidence>
<evidence type="ECO:0000256" key="1">
    <source>
        <dbReference type="ARBA" id="ARBA00009437"/>
    </source>
</evidence>
<protein>
    <submittedName>
        <fullName evidence="7">LysR family transcriptional regulator</fullName>
    </submittedName>
</protein>
<dbReference type="InterPro" id="IPR000847">
    <property type="entry name" value="LysR_HTH_N"/>
</dbReference>
<proteinExistence type="inferred from homology"/>
<dbReference type="InterPro" id="IPR005119">
    <property type="entry name" value="LysR_subst-bd"/>
</dbReference>
<dbReference type="EMBL" id="JAMCCK010000014">
    <property type="protein sequence ID" value="MCL3993804.1"/>
    <property type="molecule type" value="Genomic_DNA"/>
</dbReference>
<dbReference type="SUPFAM" id="SSF53850">
    <property type="entry name" value="Periplasmic binding protein-like II"/>
    <property type="match status" value="1"/>
</dbReference>
<feature type="domain" description="HTH lysR-type" evidence="6">
    <location>
        <begin position="1"/>
        <end position="58"/>
    </location>
</feature>
<evidence type="ECO:0000256" key="3">
    <source>
        <dbReference type="ARBA" id="ARBA00023125"/>
    </source>
</evidence>
<dbReference type="Pfam" id="PF03466">
    <property type="entry name" value="LysR_substrate"/>
    <property type="match status" value="1"/>
</dbReference>
<dbReference type="InterPro" id="IPR036390">
    <property type="entry name" value="WH_DNA-bd_sf"/>
</dbReference>
<keyword evidence="4" id="KW-0804">Transcription</keyword>
<sequence length="332" mass="35800">MELRQMKYFVAVAEELHFGRAAERLYIVQPAVSQQVRRLEREFGVALFDRSKRAVRLTEAGRALLPHARAMLAAERAAAETMDAVRGEQESTVRIGTSVGLGLRLDGVLTALSEQAPRLLVELVSGPTTTRLQQVRDGYLHATFVRGTDRAPGLELLPLWRDELVAALPAAHPLAERDRVDLADLAGLPLRIASRESNPRLVDAVVGACRAAGFEPTMGPAFTTDQDTLAAIAAGRPSWTVYFASQAAVQPAYRIAFRPFGDPAGAPSLPTYLATRPDPPSRRLTALLQACHQQAEQPARRPAQGRCGRLDRSPAEPGPGGHGAAALSVSPY</sequence>
<dbReference type="PANTHER" id="PTHR30346">
    <property type="entry name" value="TRANSCRIPTIONAL DUAL REGULATOR HCAR-RELATED"/>
    <property type="match status" value="1"/>
</dbReference>
<gene>
    <name evidence="7" type="ORF">M4438_09730</name>
</gene>
<dbReference type="Gene3D" id="3.40.190.10">
    <property type="entry name" value="Periplasmic binding protein-like II"/>
    <property type="match status" value="2"/>
</dbReference>
<dbReference type="Gene3D" id="1.10.10.10">
    <property type="entry name" value="Winged helix-like DNA-binding domain superfamily/Winged helix DNA-binding domain"/>
    <property type="match status" value="1"/>
</dbReference>
<evidence type="ECO:0000313" key="7">
    <source>
        <dbReference type="EMBL" id="MCL3993804.1"/>
    </source>
</evidence>
<evidence type="ECO:0000313" key="8">
    <source>
        <dbReference type="Proteomes" id="UP001202052"/>
    </source>
</evidence>
<comment type="similarity">
    <text evidence="1">Belongs to the LysR transcriptional regulatory family.</text>
</comment>
<dbReference type="CDD" id="cd08414">
    <property type="entry name" value="PBP2_LTTR_aromatics_like"/>
    <property type="match status" value="1"/>
</dbReference>
<keyword evidence="2" id="KW-0805">Transcription regulation</keyword>
<dbReference type="RefSeq" id="WP_249458627.1">
    <property type="nucleotide sequence ID" value="NZ_JAMCCK010000014.1"/>
</dbReference>
<name>A0ABT0NQR6_9ACTN</name>
<dbReference type="SUPFAM" id="SSF46785">
    <property type="entry name" value="Winged helix' DNA-binding domain"/>
    <property type="match status" value="1"/>
</dbReference>
<evidence type="ECO:0000256" key="2">
    <source>
        <dbReference type="ARBA" id="ARBA00023015"/>
    </source>
</evidence>
<feature type="compositionally biased region" description="Low complexity" evidence="5">
    <location>
        <begin position="293"/>
        <end position="304"/>
    </location>
</feature>
<dbReference type="InterPro" id="IPR036388">
    <property type="entry name" value="WH-like_DNA-bd_sf"/>
</dbReference>
<evidence type="ECO:0000256" key="4">
    <source>
        <dbReference type="ARBA" id="ARBA00023163"/>
    </source>
</evidence>
<feature type="region of interest" description="Disordered" evidence="5">
    <location>
        <begin position="291"/>
        <end position="332"/>
    </location>
</feature>
<dbReference type="PANTHER" id="PTHR30346:SF0">
    <property type="entry name" value="HCA OPERON TRANSCRIPTIONAL ACTIVATOR HCAR"/>
    <property type="match status" value="1"/>
</dbReference>
<reference evidence="7 8" key="1">
    <citation type="submission" date="2022-05" db="EMBL/GenBank/DDBJ databases">
        <title>Genome Resource of Streptomyces lavenduligriseus GA1-1, a Strain with Broad-Spectrum Antifungal Activity against Phytopathogenic Fungi.</title>
        <authorList>
            <person name="Qi D."/>
        </authorList>
    </citation>
    <scope>NUCLEOTIDE SEQUENCE [LARGE SCALE GENOMIC DNA]</scope>
    <source>
        <strain evidence="7 8">GA1-1</strain>
    </source>
</reference>
<dbReference type="Proteomes" id="UP001202052">
    <property type="component" value="Unassembled WGS sequence"/>
</dbReference>
<keyword evidence="3" id="KW-0238">DNA-binding</keyword>
<comment type="caution">
    <text evidence="7">The sequence shown here is derived from an EMBL/GenBank/DDBJ whole genome shotgun (WGS) entry which is preliminary data.</text>
</comment>
<dbReference type="PRINTS" id="PR00039">
    <property type="entry name" value="HTHLYSR"/>
</dbReference>
<organism evidence="7 8">
    <name type="scientific">Streptomyces lavenduligriseus</name>
    <dbReference type="NCBI Taxonomy" id="67315"/>
    <lineage>
        <taxon>Bacteria</taxon>
        <taxon>Bacillati</taxon>
        <taxon>Actinomycetota</taxon>
        <taxon>Actinomycetes</taxon>
        <taxon>Kitasatosporales</taxon>
        <taxon>Streptomycetaceae</taxon>
        <taxon>Streptomyces</taxon>
    </lineage>
</organism>
<keyword evidence="8" id="KW-1185">Reference proteome</keyword>
<evidence type="ECO:0000259" key="6">
    <source>
        <dbReference type="PROSITE" id="PS50931"/>
    </source>
</evidence>
<dbReference type="Pfam" id="PF00126">
    <property type="entry name" value="HTH_1"/>
    <property type="match status" value="1"/>
</dbReference>
<accession>A0ABT0NQR6</accession>
<dbReference type="PROSITE" id="PS50931">
    <property type="entry name" value="HTH_LYSR"/>
    <property type="match status" value="1"/>
</dbReference>